<keyword evidence="2" id="KW-0489">Methyltransferase</keyword>
<dbReference type="InterPro" id="IPR013217">
    <property type="entry name" value="Methyltransf_12"/>
</dbReference>
<dbReference type="OrthoDB" id="474235at2"/>
<name>A0A5B8UBU8_9ACTN</name>
<keyword evidence="2" id="KW-0808">Transferase</keyword>
<dbReference type="EMBL" id="CP042430">
    <property type="protein sequence ID" value="QEC50121.1"/>
    <property type="molecule type" value="Genomic_DNA"/>
</dbReference>
<protein>
    <submittedName>
        <fullName evidence="2">Class I SAM-dependent methyltransferase</fullName>
    </submittedName>
</protein>
<dbReference type="InterPro" id="IPR029063">
    <property type="entry name" value="SAM-dependent_MTases_sf"/>
</dbReference>
<proteinExistence type="predicted"/>
<evidence type="ECO:0000313" key="2">
    <source>
        <dbReference type="EMBL" id="QEC50121.1"/>
    </source>
</evidence>
<dbReference type="AlphaFoldDB" id="A0A5B8UBU8"/>
<feature type="domain" description="Methyltransferase type 12" evidence="1">
    <location>
        <begin position="39"/>
        <end position="135"/>
    </location>
</feature>
<evidence type="ECO:0000259" key="1">
    <source>
        <dbReference type="Pfam" id="PF08242"/>
    </source>
</evidence>
<dbReference type="KEGG" id="bsol:FSW04_22795"/>
<dbReference type="GO" id="GO:0032259">
    <property type="term" value="P:methylation"/>
    <property type="evidence" value="ECO:0007669"/>
    <property type="project" value="UniProtKB-KW"/>
</dbReference>
<keyword evidence="3" id="KW-1185">Reference proteome</keyword>
<dbReference type="Gene3D" id="3.40.50.150">
    <property type="entry name" value="Vaccinia Virus protein VP39"/>
    <property type="match status" value="1"/>
</dbReference>
<sequence>MESASVRAHAAVPFMSPMSETAVDAAIAALALPPRARVLETGCGAAELLLRVLEAHPGATGVGVDLDRDVLERARRAAARRLPGRAPELIAAPAGEAALPPGGHDLVINVASSHAHGGWPAALGVLAGLVRPGGLVLLGEGFWAREPSPAVLDALGGATVGELPAGLPALVAEAGRAGLTVVATAEAGAADWAAYEEGLAAEAARHPDPEAQAYARRIRERRALPGGTDTMGFALLTLRRG</sequence>
<gene>
    <name evidence="2" type="ORF">FSW04_22795</name>
</gene>
<dbReference type="CDD" id="cd02440">
    <property type="entry name" value="AdoMet_MTases"/>
    <property type="match status" value="1"/>
</dbReference>
<dbReference type="GO" id="GO:0008168">
    <property type="term" value="F:methyltransferase activity"/>
    <property type="evidence" value="ECO:0007669"/>
    <property type="project" value="UniProtKB-KW"/>
</dbReference>
<dbReference type="Pfam" id="PF08242">
    <property type="entry name" value="Methyltransf_12"/>
    <property type="match status" value="1"/>
</dbReference>
<dbReference type="RefSeq" id="WP_146922484.1">
    <property type="nucleotide sequence ID" value="NZ_CP042430.1"/>
</dbReference>
<reference evidence="2 3" key="1">
    <citation type="journal article" date="2018" name="J. Microbiol.">
        <title>Baekduia soli gen. nov., sp. nov., a novel bacterium isolated from the soil of Baekdu Mountain and proposal of a novel family name, Baekduiaceae fam. nov.</title>
        <authorList>
            <person name="An D.S."/>
            <person name="Siddiqi M.Z."/>
            <person name="Kim K.H."/>
            <person name="Yu H.S."/>
            <person name="Im W.T."/>
        </authorList>
    </citation>
    <scope>NUCLEOTIDE SEQUENCE [LARGE SCALE GENOMIC DNA]</scope>
    <source>
        <strain evidence="2 3">BR7-21</strain>
    </source>
</reference>
<evidence type="ECO:0000313" key="3">
    <source>
        <dbReference type="Proteomes" id="UP000321805"/>
    </source>
</evidence>
<accession>A0A5B8UBU8</accession>
<dbReference type="Proteomes" id="UP000321805">
    <property type="component" value="Chromosome"/>
</dbReference>
<organism evidence="2 3">
    <name type="scientific">Baekduia soli</name>
    <dbReference type="NCBI Taxonomy" id="496014"/>
    <lineage>
        <taxon>Bacteria</taxon>
        <taxon>Bacillati</taxon>
        <taxon>Actinomycetota</taxon>
        <taxon>Thermoleophilia</taxon>
        <taxon>Solirubrobacterales</taxon>
        <taxon>Baekduiaceae</taxon>
        <taxon>Baekduia</taxon>
    </lineage>
</organism>
<dbReference type="SUPFAM" id="SSF53335">
    <property type="entry name" value="S-adenosyl-L-methionine-dependent methyltransferases"/>
    <property type="match status" value="1"/>
</dbReference>